<proteinExistence type="predicted"/>
<dbReference type="AlphaFoldDB" id="A0A917AAE8"/>
<dbReference type="Proteomes" id="UP000606730">
    <property type="component" value="Unassembled WGS sequence"/>
</dbReference>
<dbReference type="OrthoDB" id="4471257at2"/>
<gene>
    <name evidence="1" type="ORF">GCM10011517_02370</name>
</gene>
<dbReference type="RefSeq" id="WP_095596817.1">
    <property type="nucleotide sequence ID" value="NZ_BMKN01000001.1"/>
</dbReference>
<name>A0A917AAE8_9RHOB</name>
<sequence>MKPVVLLVGKLPYVLGGVARDLSHLPVEWLGAHNMDEVIQQLDSEPRISTVIIGGSLDDRLRGDLVCVILRKRPDLRIHVKDRASGPGAMLGFVRQIVESETLPRIEAA</sequence>
<dbReference type="EMBL" id="BMKN01000001">
    <property type="protein sequence ID" value="GGE38132.1"/>
    <property type="molecule type" value="Genomic_DNA"/>
</dbReference>
<organism evidence="1 2">
    <name type="scientific">Actibacterium pelagium</name>
    <dbReference type="NCBI Taxonomy" id="2029103"/>
    <lineage>
        <taxon>Bacteria</taxon>
        <taxon>Pseudomonadati</taxon>
        <taxon>Pseudomonadota</taxon>
        <taxon>Alphaproteobacteria</taxon>
        <taxon>Rhodobacterales</taxon>
        <taxon>Roseobacteraceae</taxon>
        <taxon>Actibacterium</taxon>
    </lineage>
</organism>
<reference evidence="1" key="2">
    <citation type="submission" date="2020-09" db="EMBL/GenBank/DDBJ databases">
        <authorList>
            <person name="Sun Q."/>
            <person name="Zhou Y."/>
        </authorList>
    </citation>
    <scope>NUCLEOTIDE SEQUENCE</scope>
    <source>
        <strain evidence="1">CGMCC 1.16012</strain>
    </source>
</reference>
<evidence type="ECO:0000313" key="2">
    <source>
        <dbReference type="Proteomes" id="UP000606730"/>
    </source>
</evidence>
<protein>
    <submittedName>
        <fullName evidence="1">Uncharacterized protein</fullName>
    </submittedName>
</protein>
<keyword evidence="2" id="KW-1185">Reference proteome</keyword>
<comment type="caution">
    <text evidence="1">The sequence shown here is derived from an EMBL/GenBank/DDBJ whole genome shotgun (WGS) entry which is preliminary data.</text>
</comment>
<evidence type="ECO:0000313" key="1">
    <source>
        <dbReference type="EMBL" id="GGE38132.1"/>
    </source>
</evidence>
<accession>A0A917AAE8</accession>
<reference evidence="1" key="1">
    <citation type="journal article" date="2014" name="Int. J. Syst. Evol. Microbiol.">
        <title>Complete genome sequence of Corynebacterium casei LMG S-19264T (=DSM 44701T), isolated from a smear-ripened cheese.</title>
        <authorList>
            <consortium name="US DOE Joint Genome Institute (JGI-PGF)"/>
            <person name="Walter F."/>
            <person name="Albersmeier A."/>
            <person name="Kalinowski J."/>
            <person name="Ruckert C."/>
        </authorList>
    </citation>
    <scope>NUCLEOTIDE SEQUENCE</scope>
    <source>
        <strain evidence="1">CGMCC 1.16012</strain>
    </source>
</reference>